<accession>A0ABN8YEJ7</accession>
<sequence>RGLPDPRAAATEGAEPHGDLLAAQQSEGRAPRPGAGGVRGRHLSQDVRRGLKPVLRTLPLTYILLTSTERRVPFHVAQPLAKT</sequence>
<dbReference type="Proteomes" id="UP001176941">
    <property type="component" value="Chromosome 19"/>
</dbReference>
<reference evidence="2" key="1">
    <citation type="submission" date="2023-04" db="EMBL/GenBank/DDBJ databases">
        <authorList>
            <consortium name="ELIXIR-Norway"/>
        </authorList>
    </citation>
    <scope>NUCLEOTIDE SEQUENCE [LARGE SCALE GENOMIC DNA]</scope>
</reference>
<feature type="region of interest" description="Disordered" evidence="1">
    <location>
        <begin position="1"/>
        <end position="44"/>
    </location>
</feature>
<evidence type="ECO:0000313" key="3">
    <source>
        <dbReference type="Proteomes" id="UP001176941"/>
    </source>
</evidence>
<evidence type="ECO:0000313" key="2">
    <source>
        <dbReference type="EMBL" id="CAI9159992.1"/>
    </source>
</evidence>
<feature type="non-terminal residue" evidence="2">
    <location>
        <position position="1"/>
    </location>
</feature>
<dbReference type="EMBL" id="OX459955">
    <property type="protein sequence ID" value="CAI9159992.1"/>
    <property type="molecule type" value="Genomic_DNA"/>
</dbReference>
<proteinExistence type="predicted"/>
<gene>
    <name evidence="2" type="ORF">MRATA1EN1_LOCUS8954</name>
</gene>
<organism evidence="2 3">
    <name type="scientific">Rangifer tarandus platyrhynchus</name>
    <name type="common">Svalbard reindeer</name>
    <dbReference type="NCBI Taxonomy" id="3082113"/>
    <lineage>
        <taxon>Eukaryota</taxon>
        <taxon>Metazoa</taxon>
        <taxon>Chordata</taxon>
        <taxon>Craniata</taxon>
        <taxon>Vertebrata</taxon>
        <taxon>Euteleostomi</taxon>
        <taxon>Mammalia</taxon>
        <taxon>Eutheria</taxon>
        <taxon>Laurasiatheria</taxon>
        <taxon>Artiodactyla</taxon>
        <taxon>Ruminantia</taxon>
        <taxon>Pecora</taxon>
        <taxon>Cervidae</taxon>
        <taxon>Odocoileinae</taxon>
        <taxon>Rangifer</taxon>
    </lineage>
</organism>
<keyword evidence="3" id="KW-1185">Reference proteome</keyword>
<name>A0ABN8YEJ7_RANTA</name>
<evidence type="ECO:0000256" key="1">
    <source>
        <dbReference type="SAM" id="MobiDB-lite"/>
    </source>
</evidence>
<protein>
    <submittedName>
        <fullName evidence="2">Uncharacterized protein</fullName>
    </submittedName>
</protein>